<proteinExistence type="predicted"/>
<dbReference type="EMBL" id="CAJNOI010000894">
    <property type="protein sequence ID" value="CAF1359513.1"/>
    <property type="molecule type" value="Genomic_DNA"/>
</dbReference>
<keyword evidence="1" id="KW-1133">Transmembrane helix</keyword>
<dbReference type="Proteomes" id="UP000663832">
    <property type="component" value="Unassembled WGS sequence"/>
</dbReference>
<reference evidence="4" key="1">
    <citation type="submission" date="2021-02" db="EMBL/GenBank/DDBJ databases">
        <authorList>
            <person name="Nowell W R."/>
        </authorList>
    </citation>
    <scope>NUCLEOTIDE SEQUENCE</scope>
</reference>
<gene>
    <name evidence="3" type="ORF">BJG266_LOCUS35415</name>
    <name evidence="4" type="ORF">QVE165_LOCUS52451</name>
</gene>
<accession>A0A816AVK3</accession>
<name>A0A816AVK3_9BILA</name>
<feature type="chain" id="PRO_5036229581" evidence="2">
    <location>
        <begin position="24"/>
        <end position="125"/>
    </location>
</feature>
<protein>
    <submittedName>
        <fullName evidence="4">Uncharacterized protein</fullName>
    </submittedName>
</protein>
<evidence type="ECO:0000256" key="2">
    <source>
        <dbReference type="SAM" id="SignalP"/>
    </source>
</evidence>
<dbReference type="AlphaFoldDB" id="A0A816AVK3"/>
<organism evidence="4 5">
    <name type="scientific">Adineta steineri</name>
    <dbReference type="NCBI Taxonomy" id="433720"/>
    <lineage>
        <taxon>Eukaryota</taxon>
        <taxon>Metazoa</taxon>
        <taxon>Spiralia</taxon>
        <taxon>Gnathifera</taxon>
        <taxon>Rotifera</taxon>
        <taxon>Eurotatoria</taxon>
        <taxon>Bdelloidea</taxon>
        <taxon>Adinetida</taxon>
        <taxon>Adinetidae</taxon>
        <taxon>Adineta</taxon>
    </lineage>
</organism>
<feature type="signal peptide" evidence="2">
    <location>
        <begin position="1"/>
        <end position="23"/>
    </location>
</feature>
<sequence>MRLIKATTFGIALTILLLWHCDARRIRIRTGSSGGSSNDSSSSPLKTILGIFAMILIWGCALGAKVYKCHRNGQRRNHMQQSVAYAYRYPLQPLNIHQGEERNLTNIHPYTIVQLPIPSDRNGWK</sequence>
<feature type="transmembrane region" description="Helical" evidence="1">
    <location>
        <begin position="47"/>
        <end position="67"/>
    </location>
</feature>
<evidence type="ECO:0000313" key="4">
    <source>
        <dbReference type="EMBL" id="CAF1599784.1"/>
    </source>
</evidence>
<keyword evidence="2" id="KW-0732">Signal</keyword>
<evidence type="ECO:0000256" key="1">
    <source>
        <dbReference type="SAM" id="Phobius"/>
    </source>
</evidence>
<evidence type="ECO:0000313" key="5">
    <source>
        <dbReference type="Proteomes" id="UP000663832"/>
    </source>
</evidence>
<dbReference type="Proteomes" id="UP000663877">
    <property type="component" value="Unassembled WGS sequence"/>
</dbReference>
<keyword evidence="1" id="KW-0472">Membrane</keyword>
<evidence type="ECO:0000313" key="3">
    <source>
        <dbReference type="EMBL" id="CAF1359513.1"/>
    </source>
</evidence>
<keyword evidence="5" id="KW-1185">Reference proteome</keyword>
<comment type="caution">
    <text evidence="4">The sequence shown here is derived from an EMBL/GenBank/DDBJ whole genome shotgun (WGS) entry which is preliminary data.</text>
</comment>
<keyword evidence="1" id="KW-0812">Transmembrane</keyword>
<dbReference type="EMBL" id="CAJNOM010001243">
    <property type="protein sequence ID" value="CAF1599784.1"/>
    <property type="molecule type" value="Genomic_DNA"/>
</dbReference>